<protein>
    <recommendedName>
        <fullName evidence="5">Putative pre-16S rRNA nuclease</fullName>
        <ecNumber evidence="5">3.1.-.-</ecNumber>
    </recommendedName>
</protein>
<keyword evidence="8" id="KW-1185">Reference proteome</keyword>
<dbReference type="Pfam" id="PF03652">
    <property type="entry name" value="RuvX"/>
    <property type="match status" value="1"/>
</dbReference>
<keyword evidence="1 5" id="KW-0963">Cytoplasm</keyword>
<dbReference type="EC" id="3.1.-.-" evidence="5"/>
<dbReference type="Gene3D" id="3.30.420.140">
    <property type="entry name" value="YqgF/RNase H-like domain"/>
    <property type="match status" value="1"/>
</dbReference>
<evidence type="ECO:0000259" key="6">
    <source>
        <dbReference type="SMART" id="SM00732"/>
    </source>
</evidence>
<comment type="similarity">
    <text evidence="5">Belongs to the YqgF HJR family.</text>
</comment>
<dbReference type="InterPro" id="IPR037027">
    <property type="entry name" value="YqgF/RNaseH-like_dom_sf"/>
</dbReference>
<reference evidence="7 8" key="1">
    <citation type="submission" date="2023-07" db="EMBL/GenBank/DDBJ databases">
        <title>Sorghum-associated microbial communities from plants grown in Nebraska, USA.</title>
        <authorList>
            <person name="Schachtman D."/>
        </authorList>
    </citation>
    <scope>NUCLEOTIDE SEQUENCE [LARGE SCALE GENOMIC DNA]</scope>
    <source>
        <strain evidence="7 8">BE248</strain>
    </source>
</reference>
<feature type="domain" description="YqgF/RNase H-like" evidence="6">
    <location>
        <begin position="7"/>
        <end position="106"/>
    </location>
</feature>
<comment type="function">
    <text evidence="5">Could be a nuclease involved in processing of the 5'-end of pre-16S rRNA.</text>
</comment>
<dbReference type="HAMAP" id="MF_00651">
    <property type="entry name" value="Nuclease_YqgF"/>
    <property type="match status" value="1"/>
</dbReference>
<accession>A0ABU1UNI5</accession>
<dbReference type="RefSeq" id="WP_309969167.1">
    <property type="nucleotide sequence ID" value="NZ_JAVDWH010000001.1"/>
</dbReference>
<keyword evidence="3 5" id="KW-0540">Nuclease</keyword>
<evidence type="ECO:0000313" key="8">
    <source>
        <dbReference type="Proteomes" id="UP001257739"/>
    </source>
</evidence>
<proteinExistence type="inferred from homology"/>
<dbReference type="SMART" id="SM00732">
    <property type="entry name" value="YqgFc"/>
    <property type="match status" value="1"/>
</dbReference>
<evidence type="ECO:0000256" key="5">
    <source>
        <dbReference type="HAMAP-Rule" id="MF_00651"/>
    </source>
</evidence>
<dbReference type="InterPro" id="IPR012337">
    <property type="entry name" value="RNaseH-like_sf"/>
</dbReference>
<gene>
    <name evidence="7" type="ORF">J2X11_001580</name>
</gene>
<dbReference type="PANTHER" id="PTHR33317:SF4">
    <property type="entry name" value="POLYNUCLEOTIDYL TRANSFERASE, RIBONUCLEASE H-LIKE SUPERFAMILY PROTEIN"/>
    <property type="match status" value="1"/>
</dbReference>
<keyword evidence="2 5" id="KW-0690">Ribosome biogenesis</keyword>
<comment type="caution">
    <text evidence="7">The sequence shown here is derived from an EMBL/GenBank/DDBJ whole genome shotgun (WGS) entry which is preliminary data.</text>
</comment>
<dbReference type="SUPFAM" id="SSF53098">
    <property type="entry name" value="Ribonuclease H-like"/>
    <property type="match status" value="1"/>
</dbReference>
<evidence type="ECO:0000256" key="3">
    <source>
        <dbReference type="ARBA" id="ARBA00022722"/>
    </source>
</evidence>
<evidence type="ECO:0000256" key="4">
    <source>
        <dbReference type="ARBA" id="ARBA00022801"/>
    </source>
</evidence>
<evidence type="ECO:0000256" key="2">
    <source>
        <dbReference type="ARBA" id="ARBA00022517"/>
    </source>
</evidence>
<dbReference type="NCBIfam" id="TIGR00250">
    <property type="entry name" value="RNAse_H_YqgF"/>
    <property type="match status" value="1"/>
</dbReference>
<name>A0ABU1UNI5_9ACTN</name>
<dbReference type="GO" id="GO:0016787">
    <property type="term" value="F:hydrolase activity"/>
    <property type="evidence" value="ECO:0007669"/>
    <property type="project" value="UniProtKB-KW"/>
</dbReference>
<dbReference type="PANTHER" id="PTHR33317">
    <property type="entry name" value="POLYNUCLEOTIDYL TRANSFERASE, RIBONUCLEASE H-LIKE SUPERFAMILY PROTEIN"/>
    <property type="match status" value="1"/>
</dbReference>
<dbReference type="InterPro" id="IPR005227">
    <property type="entry name" value="YqgF"/>
</dbReference>
<keyword evidence="4 5" id="KW-0378">Hydrolase</keyword>
<organism evidence="7 8">
    <name type="scientific">Aeromicrobium panaciterrae</name>
    <dbReference type="NCBI Taxonomy" id="363861"/>
    <lineage>
        <taxon>Bacteria</taxon>
        <taxon>Bacillati</taxon>
        <taxon>Actinomycetota</taxon>
        <taxon>Actinomycetes</taxon>
        <taxon>Propionibacteriales</taxon>
        <taxon>Nocardioidaceae</taxon>
        <taxon>Aeromicrobium</taxon>
    </lineage>
</organism>
<dbReference type="EMBL" id="JAVDWH010000001">
    <property type="protein sequence ID" value="MDR7086741.1"/>
    <property type="molecule type" value="Genomic_DNA"/>
</dbReference>
<evidence type="ECO:0000313" key="7">
    <source>
        <dbReference type="EMBL" id="MDR7086741.1"/>
    </source>
</evidence>
<dbReference type="Proteomes" id="UP001257739">
    <property type="component" value="Unassembled WGS sequence"/>
</dbReference>
<dbReference type="CDD" id="cd16964">
    <property type="entry name" value="YqgF"/>
    <property type="match status" value="1"/>
</dbReference>
<evidence type="ECO:0000256" key="1">
    <source>
        <dbReference type="ARBA" id="ARBA00022490"/>
    </source>
</evidence>
<sequence length="156" mass="16582">MPEFRRGRRIGIDVGDVRIGVAVCDPDGMLATPVETVAAGPDAIGRLAELVHEYDAIECVVGMPIGLSGLEGPAALKVRAFCAELLEAIAPVSIRLFDERMSTMTAESLLRERGRSGSSRRKVIDQAAATVILQTALDSERTRGSAPGETLVRTHG</sequence>
<comment type="subcellular location">
    <subcellularLocation>
        <location evidence="5">Cytoplasm</location>
    </subcellularLocation>
</comment>
<dbReference type="InterPro" id="IPR006641">
    <property type="entry name" value="YqgF/RNaseH-like_dom"/>
</dbReference>